<feature type="compositionally biased region" description="Basic and acidic residues" evidence="1">
    <location>
        <begin position="552"/>
        <end position="566"/>
    </location>
</feature>
<dbReference type="EMBL" id="MU155282">
    <property type="protein sequence ID" value="KAF9476778.1"/>
    <property type="molecule type" value="Genomic_DNA"/>
</dbReference>
<organism evidence="2 3">
    <name type="scientific">Pholiota conissans</name>
    <dbReference type="NCBI Taxonomy" id="109636"/>
    <lineage>
        <taxon>Eukaryota</taxon>
        <taxon>Fungi</taxon>
        <taxon>Dikarya</taxon>
        <taxon>Basidiomycota</taxon>
        <taxon>Agaricomycotina</taxon>
        <taxon>Agaricomycetes</taxon>
        <taxon>Agaricomycetidae</taxon>
        <taxon>Agaricales</taxon>
        <taxon>Agaricineae</taxon>
        <taxon>Strophariaceae</taxon>
        <taxon>Pholiota</taxon>
    </lineage>
</organism>
<feature type="compositionally biased region" description="Low complexity" evidence="1">
    <location>
        <begin position="246"/>
        <end position="261"/>
    </location>
</feature>
<feature type="compositionally biased region" description="Low complexity" evidence="1">
    <location>
        <begin position="98"/>
        <end position="107"/>
    </location>
</feature>
<comment type="caution">
    <text evidence="2">The sequence shown here is derived from an EMBL/GenBank/DDBJ whole genome shotgun (WGS) entry which is preliminary data.</text>
</comment>
<feature type="region of interest" description="Disordered" evidence="1">
    <location>
        <begin position="379"/>
        <end position="411"/>
    </location>
</feature>
<name>A0A9P5YVX8_9AGAR</name>
<evidence type="ECO:0000313" key="3">
    <source>
        <dbReference type="Proteomes" id="UP000807469"/>
    </source>
</evidence>
<gene>
    <name evidence="2" type="ORF">BDN70DRAFT_151545</name>
</gene>
<reference evidence="2" key="1">
    <citation type="submission" date="2020-11" db="EMBL/GenBank/DDBJ databases">
        <authorList>
            <consortium name="DOE Joint Genome Institute"/>
            <person name="Ahrendt S."/>
            <person name="Riley R."/>
            <person name="Andreopoulos W."/>
            <person name="Labutti K."/>
            <person name="Pangilinan J."/>
            <person name="Ruiz-Duenas F.J."/>
            <person name="Barrasa J.M."/>
            <person name="Sanchez-Garcia M."/>
            <person name="Camarero S."/>
            <person name="Miyauchi S."/>
            <person name="Serrano A."/>
            <person name="Linde D."/>
            <person name="Babiker R."/>
            <person name="Drula E."/>
            <person name="Ayuso-Fernandez I."/>
            <person name="Pacheco R."/>
            <person name="Padilla G."/>
            <person name="Ferreira P."/>
            <person name="Barriuso J."/>
            <person name="Kellner H."/>
            <person name="Castanera R."/>
            <person name="Alfaro M."/>
            <person name="Ramirez L."/>
            <person name="Pisabarro A.G."/>
            <person name="Kuo A."/>
            <person name="Tritt A."/>
            <person name="Lipzen A."/>
            <person name="He G."/>
            <person name="Yan M."/>
            <person name="Ng V."/>
            <person name="Cullen D."/>
            <person name="Martin F."/>
            <person name="Rosso M.-N."/>
            <person name="Henrissat B."/>
            <person name="Hibbett D."/>
            <person name="Martinez A.T."/>
            <person name="Grigoriev I.V."/>
        </authorList>
    </citation>
    <scope>NUCLEOTIDE SEQUENCE</scope>
    <source>
        <strain evidence="2">CIRM-BRFM 674</strain>
    </source>
</reference>
<sequence length="587" mass="60289">MSSPTPPTTPRGGSKWGSRLGAAVRRSSTLLTLSRPTTPSPADRDSDTASLRRSTSREAIPASTPSLSTSKLAAAPTASKQGVPPTPIAESPAREDAATQQEAAAATGPSPLANADNQITASPEPAPFVPAALAEEAATSPVGYVPPPVIDSSAGNPGAFTDDPEALPQPDVVKDPYAASNTGPPPPSDAVEEASALAEREVAAEPAPTTEYVPPPVVDSAAANPGAYTDQATELPQPTVAHDPFAEGVAAPVPVAASEPAIMLETHAPEPEEHPQPVAPPMEQSSSYFEDKPMAESMLEYDPAADAPVPVEFAQAVEEHAPVAMPAAAASSDDVFGPVLAVGTAHAVVEEAHHEEDERRPEDREGEAAEYYRTVGPAMPIAEPHQPSEQHQQHPPAEPTPAHAAEESRAAPTFGTGTVYDYLPEYMSPDIWGGAQRGQGGEGSRAHNVWASASTMPAARHEAQGGEEGKAYTGTQPIPIPVPVVLGGAAAASVGNGHGNGGAHSYSESYKMPNPHPEVSYTEDPFADPAPPHVAGHSHPEIAPQPQVMPVESHDDQGYVERKEDAAAGGGARALLGGPPCTDGGEG</sequence>
<feature type="region of interest" description="Disordered" evidence="1">
    <location>
        <begin position="1"/>
        <end position="288"/>
    </location>
</feature>
<evidence type="ECO:0000256" key="1">
    <source>
        <dbReference type="SAM" id="MobiDB-lite"/>
    </source>
</evidence>
<feature type="region of interest" description="Disordered" evidence="1">
    <location>
        <begin position="500"/>
        <end position="587"/>
    </location>
</feature>
<dbReference type="OrthoDB" id="3071565at2759"/>
<dbReference type="Proteomes" id="UP000807469">
    <property type="component" value="Unassembled WGS sequence"/>
</dbReference>
<accession>A0A9P5YVX8</accession>
<feature type="compositionally biased region" description="Low complexity" evidence="1">
    <location>
        <begin position="393"/>
        <end position="403"/>
    </location>
</feature>
<protein>
    <submittedName>
        <fullName evidence="2">Uncharacterized protein</fullName>
    </submittedName>
</protein>
<feature type="region of interest" description="Disordered" evidence="1">
    <location>
        <begin position="455"/>
        <end position="474"/>
    </location>
</feature>
<proteinExistence type="predicted"/>
<feature type="compositionally biased region" description="Low complexity" evidence="1">
    <location>
        <begin position="25"/>
        <end position="41"/>
    </location>
</feature>
<feature type="compositionally biased region" description="Basic and acidic residues" evidence="1">
    <location>
        <begin position="459"/>
        <end position="470"/>
    </location>
</feature>
<dbReference type="AlphaFoldDB" id="A0A9P5YVX8"/>
<evidence type="ECO:0000313" key="2">
    <source>
        <dbReference type="EMBL" id="KAF9476778.1"/>
    </source>
</evidence>
<keyword evidence="3" id="KW-1185">Reference proteome</keyword>